<proteinExistence type="predicted"/>
<dbReference type="EMBL" id="CABIKM010000001">
    <property type="protein sequence ID" value="VUZ83784.1"/>
    <property type="molecule type" value="Genomic_DNA"/>
</dbReference>
<evidence type="ECO:0000256" key="1">
    <source>
        <dbReference type="SAM" id="Phobius"/>
    </source>
</evidence>
<dbReference type="Proteomes" id="UP000334340">
    <property type="component" value="Unassembled WGS sequence"/>
</dbReference>
<gene>
    <name evidence="2" type="ORF">MELA_00142</name>
</gene>
<accession>A0A564ZEU2</accession>
<sequence length="178" mass="19571">MAFVGIAALIGALIFGGAAWFLTYRRGSTQSPMLAVGMQTGLEASAERSDMRGVVFIFGDMSIVNRSERPMVISAELYVKLAGSDSIIILYPYLGHIPADLKIGTAKLFPIAVDIESSKQAIGALVFVLERGTIVSNLWPEYRDPKRFKPPELSLNLIDRVTRKERLFRSPMETMSGS</sequence>
<protein>
    <submittedName>
        <fullName evidence="2">Uncharacterized protein</fullName>
    </submittedName>
</protein>
<keyword evidence="1" id="KW-0472">Membrane</keyword>
<keyword evidence="3" id="KW-1185">Reference proteome</keyword>
<evidence type="ECO:0000313" key="3">
    <source>
        <dbReference type="Proteomes" id="UP000334340"/>
    </source>
</evidence>
<keyword evidence="1" id="KW-1133">Transmembrane helix</keyword>
<feature type="transmembrane region" description="Helical" evidence="1">
    <location>
        <begin position="6"/>
        <end position="24"/>
    </location>
</feature>
<evidence type="ECO:0000313" key="2">
    <source>
        <dbReference type="EMBL" id="VUZ83784.1"/>
    </source>
</evidence>
<name>A0A564ZEU2_9BACT</name>
<dbReference type="AlphaFoldDB" id="A0A564ZEU2"/>
<keyword evidence="1" id="KW-0812">Transmembrane</keyword>
<organism evidence="2 3">
    <name type="scientific">Candidatus Methylomirabilis lanthanidiphila</name>
    <dbReference type="NCBI Taxonomy" id="2211376"/>
    <lineage>
        <taxon>Bacteria</taxon>
        <taxon>Candidatus Methylomirabilota</taxon>
        <taxon>Candidatus Methylomirabilia</taxon>
        <taxon>Candidatus Methylomirabilales</taxon>
        <taxon>Candidatus Methylomirabilaceae</taxon>
        <taxon>Candidatus Methylomirabilis</taxon>
    </lineage>
</organism>
<reference evidence="2 3" key="1">
    <citation type="submission" date="2019-07" db="EMBL/GenBank/DDBJ databases">
        <authorList>
            <person name="Cremers G."/>
        </authorList>
    </citation>
    <scope>NUCLEOTIDE SEQUENCE [LARGE SCALE GENOMIC DNA]</scope>
</reference>